<evidence type="ECO:0000256" key="3">
    <source>
        <dbReference type="ARBA" id="ARBA00022691"/>
    </source>
</evidence>
<dbReference type="Proteomes" id="UP000006196">
    <property type="component" value="Unassembled WGS sequence"/>
</dbReference>
<sequence>MAKHYVKGHDLIHVYSKSDKESAPRLSRPKVVQGHVVSRDGRDYLRDDDVLRKKFGKYDKGVERRCLYEEILEYHSEAKKREIDRRIEAGELVLEPFRDTGRHVIVEYKPIDEMSSALYSLLPIVQYLPDGRLDELGLSRHFTYPKPVELVKTLIRSVTPKGDRPLVMDFFSGSATTADAVMQLNSEDDGDRRCISVQIPETVDADFEDRHVFATVDAVGRERIKRAADNIRNDSQFDVDYGFKLFRLEKPSAKTLDQLQSFDPNEDGVLLAGDFVSKFASNGTPGSQVALSTWLVQDGFGLTPTVNAVELDEYKLQVCEDSGYVIEPGLDSDDVMALVDKLEAGELDLKRLVVFGYSVPFSVMHELRQNLKSLRSGQVVSVIERY</sequence>
<protein>
    <submittedName>
        <fullName evidence="6">DNA (Cytosine-5-)-methyltransferase</fullName>
        <ecNumber evidence="6">2.1.1.72</ecNumber>
    </submittedName>
</protein>
<dbReference type="InterPro" id="IPR002941">
    <property type="entry name" value="DNA_methylase_N4/N6"/>
</dbReference>
<dbReference type="InterPro" id="IPR002295">
    <property type="entry name" value="N4/N6-MTase_EcoPI_Mod-like"/>
</dbReference>
<dbReference type="GO" id="GO:0003677">
    <property type="term" value="F:DNA binding"/>
    <property type="evidence" value="ECO:0007669"/>
    <property type="project" value="InterPro"/>
</dbReference>
<evidence type="ECO:0000313" key="7">
    <source>
        <dbReference type="Proteomes" id="UP000006196"/>
    </source>
</evidence>
<dbReference type="eggNOG" id="COG2189">
    <property type="taxonomic scope" value="Bacteria"/>
</dbReference>
<dbReference type="InterPro" id="IPR041405">
    <property type="entry name" value="T3RM_EcoP15I_C"/>
</dbReference>
<keyword evidence="2 6" id="KW-0808">Transferase</keyword>
<reference evidence="6" key="1">
    <citation type="submission" date="2009-01" db="EMBL/GenBank/DDBJ databases">
        <authorList>
            <person name="Qin X."/>
            <person name="Bachman B."/>
            <person name="Battles P."/>
            <person name="Bell A."/>
            <person name="Bess C."/>
            <person name="Bickham C."/>
            <person name="Chaboub L."/>
            <person name="Chen D."/>
            <person name="Coyle M."/>
            <person name="Deiros D.R."/>
            <person name="Dinh H."/>
            <person name="Forbes L."/>
            <person name="Fowler G."/>
            <person name="Francisco L."/>
            <person name="Fu Q."/>
            <person name="Gubbala S."/>
            <person name="Hale W."/>
            <person name="Han Y."/>
            <person name="Hemphill L."/>
            <person name="Highlander S.K."/>
            <person name="Hirani K."/>
            <person name="Hogues M."/>
            <person name="Jackson L."/>
            <person name="Jakkamsetti A."/>
            <person name="Javaid M."/>
            <person name="Jiang H."/>
            <person name="Korchina V."/>
            <person name="Kovar C."/>
            <person name="Lara F."/>
            <person name="Lee S."/>
            <person name="Mata R."/>
            <person name="Mathew T."/>
            <person name="Moen C."/>
            <person name="Morales K."/>
            <person name="Munidasa M."/>
            <person name="Nazareth L."/>
            <person name="Ngo R."/>
            <person name="Nguyen L."/>
            <person name="Okwuonu G."/>
            <person name="Ongeri F."/>
            <person name="Patil S."/>
            <person name="Petrosino J."/>
            <person name="Pham C."/>
            <person name="Pham P."/>
            <person name="Pu L.-L."/>
            <person name="Puazo M."/>
            <person name="Raj R."/>
            <person name="Reid J."/>
            <person name="Rouhana J."/>
            <person name="Saada N."/>
            <person name="Shang Y."/>
            <person name="Simmons D."/>
            <person name="Thornton R."/>
            <person name="Warren J."/>
            <person name="Weissenberger G."/>
            <person name="Zhang J."/>
            <person name="Zhang L."/>
            <person name="Zhou C."/>
            <person name="Zhu D."/>
            <person name="Muzny D."/>
            <person name="Worley K."/>
            <person name="Gibbs R."/>
        </authorList>
    </citation>
    <scope>NUCLEOTIDE SEQUENCE [LARGE SCALE GENOMIC DNA]</scope>
    <source>
        <strain evidence="6">DSM 44291</strain>
    </source>
</reference>
<dbReference type="Pfam" id="PF18273">
    <property type="entry name" value="T3RM_EcoP15I_C"/>
    <property type="match status" value="1"/>
</dbReference>
<keyword evidence="7" id="KW-1185">Reference proteome</keyword>
<keyword evidence="3" id="KW-0949">S-adenosyl-L-methionine</keyword>
<gene>
    <name evidence="6" type="ORF">HMPREF0298_0480</name>
</gene>
<organism evidence="6 7">
    <name type="scientific">Corynebacterium lipophiloflavum (strain ATCC 700352 / DSM 44291 / CCUG 37336 / JCM 10383 / DMMZ 1944)</name>
    <dbReference type="NCBI Taxonomy" id="525263"/>
    <lineage>
        <taxon>Bacteria</taxon>
        <taxon>Bacillati</taxon>
        <taxon>Actinomycetota</taxon>
        <taxon>Actinomycetes</taxon>
        <taxon>Mycobacteriales</taxon>
        <taxon>Corynebacteriaceae</taxon>
        <taxon>Corynebacterium</taxon>
    </lineage>
</organism>
<evidence type="ECO:0000259" key="4">
    <source>
        <dbReference type="Pfam" id="PF01555"/>
    </source>
</evidence>
<dbReference type="SUPFAM" id="SSF53335">
    <property type="entry name" value="S-adenosyl-L-methionine-dependent methyltransferases"/>
    <property type="match status" value="1"/>
</dbReference>
<dbReference type="Pfam" id="PF01555">
    <property type="entry name" value="N6_N4_Mtase"/>
    <property type="match status" value="1"/>
</dbReference>
<proteinExistence type="predicted"/>
<keyword evidence="1 6" id="KW-0489">Methyltransferase</keyword>
<evidence type="ECO:0000256" key="2">
    <source>
        <dbReference type="ARBA" id="ARBA00022679"/>
    </source>
</evidence>
<comment type="caution">
    <text evidence="6">The sequence shown here is derived from an EMBL/GenBank/DDBJ whole genome shotgun (WGS) entry which is preliminary data.</text>
</comment>
<dbReference type="AlphaFoldDB" id="C0XPW0"/>
<accession>C0XPW0</accession>
<dbReference type="EMBL" id="ACHJ01000031">
    <property type="protein sequence ID" value="EEI17691.1"/>
    <property type="molecule type" value="Genomic_DNA"/>
</dbReference>
<dbReference type="PRINTS" id="PR00506">
    <property type="entry name" value="D21N6MTFRASE"/>
</dbReference>
<name>C0XPW0_CORLD</name>
<dbReference type="InterPro" id="IPR029063">
    <property type="entry name" value="SAM-dependent_MTases_sf"/>
</dbReference>
<dbReference type="HOGENOM" id="CLU_715179_0_0_11"/>
<evidence type="ECO:0000313" key="6">
    <source>
        <dbReference type="EMBL" id="EEI17691.1"/>
    </source>
</evidence>
<feature type="domain" description="Type III R-M EcoP15I C-terminal" evidence="5">
    <location>
        <begin position="286"/>
        <end position="376"/>
    </location>
</feature>
<dbReference type="EC" id="2.1.1.72" evidence="6"/>
<dbReference type="STRING" id="525263.HMPREF0298_0480"/>
<dbReference type="GO" id="GO:0032259">
    <property type="term" value="P:methylation"/>
    <property type="evidence" value="ECO:0007669"/>
    <property type="project" value="UniProtKB-KW"/>
</dbReference>
<evidence type="ECO:0000259" key="5">
    <source>
        <dbReference type="Pfam" id="PF18273"/>
    </source>
</evidence>
<dbReference type="Gene3D" id="3.40.50.150">
    <property type="entry name" value="Vaccinia Virus protein VP39"/>
    <property type="match status" value="1"/>
</dbReference>
<dbReference type="GO" id="GO:0008170">
    <property type="term" value="F:N-methyltransferase activity"/>
    <property type="evidence" value="ECO:0007669"/>
    <property type="project" value="InterPro"/>
</dbReference>
<dbReference type="GO" id="GO:0009007">
    <property type="term" value="F:site-specific DNA-methyltransferase (adenine-specific) activity"/>
    <property type="evidence" value="ECO:0007669"/>
    <property type="project" value="UniProtKB-EC"/>
</dbReference>
<feature type="domain" description="DNA methylase N-4/N-6" evidence="4">
    <location>
        <begin position="3"/>
        <end position="187"/>
    </location>
</feature>
<evidence type="ECO:0000256" key="1">
    <source>
        <dbReference type="ARBA" id="ARBA00022603"/>
    </source>
</evidence>